<name>A0A3N2ARQ4_9MICO</name>
<dbReference type="GO" id="GO:0004016">
    <property type="term" value="F:adenylate cyclase activity"/>
    <property type="evidence" value="ECO:0007669"/>
    <property type="project" value="UniProtKB-ARBA"/>
</dbReference>
<dbReference type="EMBL" id="RKHJ01000001">
    <property type="protein sequence ID" value="ROR65723.1"/>
    <property type="molecule type" value="Genomic_DNA"/>
</dbReference>
<evidence type="ECO:0000259" key="1">
    <source>
        <dbReference type="PROSITE" id="PS50125"/>
    </source>
</evidence>
<proteinExistence type="predicted"/>
<dbReference type="Proteomes" id="UP000275456">
    <property type="component" value="Unassembled WGS sequence"/>
</dbReference>
<protein>
    <submittedName>
        <fullName evidence="2">Uncharacterized protein DUF2652</fullName>
    </submittedName>
</protein>
<dbReference type="Pfam" id="PF10851">
    <property type="entry name" value="DUF2652"/>
    <property type="match status" value="1"/>
</dbReference>
<dbReference type="AlphaFoldDB" id="A0A3N2ARQ4"/>
<organism evidence="2 3">
    <name type="scientific">Agrococcus jenensis</name>
    <dbReference type="NCBI Taxonomy" id="46353"/>
    <lineage>
        <taxon>Bacteria</taxon>
        <taxon>Bacillati</taxon>
        <taxon>Actinomycetota</taxon>
        <taxon>Actinomycetes</taxon>
        <taxon>Micrococcales</taxon>
        <taxon>Microbacteriaceae</taxon>
        <taxon>Agrococcus</taxon>
    </lineage>
</organism>
<dbReference type="InterPro" id="IPR020503">
    <property type="entry name" value="Uncharacterised_Rv2561"/>
</dbReference>
<comment type="caution">
    <text evidence="2">The sequence shown here is derived from an EMBL/GenBank/DDBJ whole genome shotgun (WGS) entry which is preliminary data.</text>
</comment>
<dbReference type="GO" id="GO:0035556">
    <property type="term" value="P:intracellular signal transduction"/>
    <property type="evidence" value="ECO:0007669"/>
    <property type="project" value="InterPro"/>
</dbReference>
<feature type="domain" description="Guanylate cyclase" evidence="1">
    <location>
        <begin position="10"/>
        <end position="146"/>
    </location>
</feature>
<keyword evidence="3" id="KW-1185">Reference proteome</keyword>
<gene>
    <name evidence="2" type="ORF">EDD26_1092</name>
</gene>
<reference evidence="2 3" key="1">
    <citation type="submission" date="2018-11" db="EMBL/GenBank/DDBJ databases">
        <title>Sequencing the genomes of 1000 actinobacteria strains.</title>
        <authorList>
            <person name="Klenk H.-P."/>
        </authorList>
    </citation>
    <scope>NUCLEOTIDE SEQUENCE [LARGE SCALE GENOMIC DNA]</scope>
    <source>
        <strain evidence="2 3">DSM 9580</strain>
    </source>
</reference>
<sequence>MSAVTTERATLLIADIGGYTDYMGSHRMTLAHAEVNTARMLDRMVDAAPGFELVEIEGDAAFLSRRVGTSDDGAVGEILGAAVAMHRAFHHEREYVVANLCPCGGCRQARDLKLKFVAHVGDVASQAIRGRRKLVGIDVILAHRLLKNTVPIPEYVLLSEDLYRTGEASVPGDVREITPDLEGIGEIRAFFVDVADLDDPPPVPPASWSARLGSTFRAVGEGLPYMLGLKQSRGRAPSS</sequence>
<dbReference type="PROSITE" id="PS50125">
    <property type="entry name" value="GUANYLATE_CYCLASE_2"/>
    <property type="match status" value="1"/>
</dbReference>
<dbReference type="InterPro" id="IPR001054">
    <property type="entry name" value="A/G_cyclase"/>
</dbReference>
<dbReference type="GO" id="GO:0009190">
    <property type="term" value="P:cyclic nucleotide biosynthetic process"/>
    <property type="evidence" value="ECO:0007669"/>
    <property type="project" value="InterPro"/>
</dbReference>
<dbReference type="Gene3D" id="3.30.70.1230">
    <property type="entry name" value="Nucleotide cyclase"/>
    <property type="match status" value="1"/>
</dbReference>
<dbReference type="InterPro" id="IPR029787">
    <property type="entry name" value="Nucleotide_cyclase"/>
</dbReference>
<accession>A0A3N2ARQ4</accession>
<evidence type="ECO:0000313" key="3">
    <source>
        <dbReference type="Proteomes" id="UP000275456"/>
    </source>
</evidence>
<dbReference type="SUPFAM" id="SSF55073">
    <property type="entry name" value="Nucleotide cyclase"/>
    <property type="match status" value="1"/>
</dbReference>
<evidence type="ECO:0000313" key="2">
    <source>
        <dbReference type="EMBL" id="ROR65723.1"/>
    </source>
</evidence>